<dbReference type="GeneID" id="90542636"/>
<sequence>MNRYNEYLNFLRSSNNISSHNTISYKTLFYDTLRDEIMKINKNITNTLNYKSILSLEKSLSQVTENTHQTLEVIDLEGNPDEVVHYEGIKQIIKELIIKTKQKLEKEKRKKTSYKIELEPIKHITSNNVSNLDLQVEKNEIMGDQVERFSVTRQRLLEIESIQENISEQLILQDENIDDVIEKTKDIYETVKNNKKYFEREEGGGRFMTRFLTILYLCLTFILIFLHFYYIK</sequence>
<organism evidence="2 3">
    <name type="scientific">Vairimorpha necatrix</name>
    <dbReference type="NCBI Taxonomy" id="6039"/>
    <lineage>
        <taxon>Eukaryota</taxon>
        <taxon>Fungi</taxon>
        <taxon>Fungi incertae sedis</taxon>
        <taxon>Microsporidia</taxon>
        <taxon>Nosematidae</taxon>
        <taxon>Vairimorpha</taxon>
    </lineage>
</organism>
<keyword evidence="1" id="KW-0472">Membrane</keyword>
<protein>
    <submittedName>
        <fullName evidence="2">T-snare coiled-coil -like proteiny domain-containing protein</fullName>
    </submittedName>
</protein>
<dbReference type="AlphaFoldDB" id="A0AAX4JFQ6"/>
<dbReference type="EMBL" id="CP142735">
    <property type="protein sequence ID" value="WUR04804.1"/>
    <property type="molecule type" value="Genomic_DNA"/>
</dbReference>
<name>A0AAX4JFQ6_9MICR</name>
<evidence type="ECO:0000313" key="2">
    <source>
        <dbReference type="EMBL" id="WUR04804.1"/>
    </source>
</evidence>
<gene>
    <name evidence="2" type="ORF">VNE69_10154</name>
</gene>
<proteinExistence type="predicted"/>
<keyword evidence="1" id="KW-0812">Transmembrane</keyword>
<evidence type="ECO:0000313" key="3">
    <source>
        <dbReference type="Proteomes" id="UP001334084"/>
    </source>
</evidence>
<keyword evidence="1" id="KW-1133">Transmembrane helix</keyword>
<feature type="transmembrane region" description="Helical" evidence="1">
    <location>
        <begin position="211"/>
        <end position="231"/>
    </location>
</feature>
<dbReference type="Proteomes" id="UP001334084">
    <property type="component" value="Chromosome 10"/>
</dbReference>
<dbReference type="RefSeq" id="XP_065330949.1">
    <property type="nucleotide sequence ID" value="XM_065474877.1"/>
</dbReference>
<evidence type="ECO:0000256" key="1">
    <source>
        <dbReference type="SAM" id="Phobius"/>
    </source>
</evidence>
<keyword evidence="3" id="KW-1185">Reference proteome</keyword>
<reference evidence="2" key="1">
    <citation type="journal article" date="2024" name="BMC Genomics">
        <title>Functional annotation of a divergent genome using sequence and structure-based similarity.</title>
        <authorList>
            <person name="Svedberg D."/>
            <person name="Winiger R.R."/>
            <person name="Berg A."/>
            <person name="Sharma H."/>
            <person name="Tellgren-Roth C."/>
            <person name="Debrunner-Vossbrinck B.A."/>
            <person name="Vossbrinck C.R."/>
            <person name="Barandun J."/>
        </authorList>
    </citation>
    <scope>NUCLEOTIDE SEQUENCE</scope>
    <source>
        <strain evidence="2">Illinois isolate</strain>
    </source>
</reference>
<dbReference type="KEGG" id="vnx:VNE69_10154"/>
<accession>A0AAX4JFQ6</accession>